<dbReference type="RefSeq" id="WP_140838147.1">
    <property type="nucleotide sequence ID" value="NZ_RCZI01000001.1"/>
</dbReference>
<dbReference type="Gene3D" id="3.30.2400.30">
    <property type="match status" value="1"/>
</dbReference>
<comment type="caution">
    <text evidence="1">The sequence shown here is derived from an EMBL/GenBank/DDBJ whole genome shotgun (WGS) entry which is preliminary data.</text>
</comment>
<evidence type="ECO:0000313" key="1">
    <source>
        <dbReference type="EMBL" id="TPG30262.1"/>
    </source>
</evidence>
<accession>A0A502E0M4</accession>
<proteinExistence type="predicted"/>
<protein>
    <recommendedName>
        <fullName evidence="3">Phage major capsid protein</fullName>
    </recommendedName>
</protein>
<dbReference type="Pfam" id="PF19774">
    <property type="entry name" value="DUF6260"/>
    <property type="match status" value="1"/>
</dbReference>
<dbReference type="AlphaFoldDB" id="A0A502E0M4"/>
<dbReference type="Proteomes" id="UP000319212">
    <property type="component" value="Unassembled WGS sequence"/>
</dbReference>
<dbReference type="EMBL" id="RCZI01000001">
    <property type="protein sequence ID" value="TPG30262.1"/>
    <property type="molecule type" value="Genomic_DNA"/>
</dbReference>
<organism evidence="1 2">
    <name type="scientific">Variovorax guangxiensis</name>
    <dbReference type="NCBI Taxonomy" id="1775474"/>
    <lineage>
        <taxon>Bacteria</taxon>
        <taxon>Pseudomonadati</taxon>
        <taxon>Pseudomonadota</taxon>
        <taxon>Betaproteobacteria</taxon>
        <taxon>Burkholderiales</taxon>
        <taxon>Comamonadaceae</taxon>
        <taxon>Variovorax</taxon>
    </lineage>
</organism>
<reference evidence="1 2" key="1">
    <citation type="journal article" date="2019" name="Environ. Microbiol.">
        <title>Species interactions and distinct microbial communities in high Arctic permafrost affected cryosols are associated with the CH4 and CO2 gas fluxes.</title>
        <authorList>
            <person name="Altshuler I."/>
            <person name="Hamel J."/>
            <person name="Turney S."/>
            <person name="Magnuson E."/>
            <person name="Levesque R."/>
            <person name="Greer C."/>
            <person name="Whyte L.G."/>
        </authorList>
    </citation>
    <scope>NUCLEOTIDE SEQUENCE [LARGE SCALE GENOMIC DNA]</scope>
    <source>
        <strain evidence="1 2">S06.C</strain>
    </source>
</reference>
<dbReference type="OrthoDB" id="6626649at2"/>
<dbReference type="InterPro" id="IPR046227">
    <property type="entry name" value="DUF6260"/>
</dbReference>
<name>A0A502E0M4_9BURK</name>
<sequence length="333" mass="35832">MLKFTPEQQAAVLAARTGFNQRALALAANSASMTFEGNSPAIPLDAWRRIDGRAQALARSRLTVFNRLAQASNIPVSIADLVNYYPQVSDSGDVLVSMDGRNTAKADQAVMKFVGTPVPILTSNARMGWRQMEVLRKGGSMLDTVSIANNQRKVAEKLEDMAVNGLSSVNVDGNTIYGLRNLPQRNTFVHGYTLATATGAQWLDVFKKAIAAAMGDNQFGQITLWVNQADHTAADTTDYAANYSGTILQRLNAVNQIKEILPSASVPPNEVLGIVDLDGGEWGGILSAMPLTTRPKTRIEPEDDYVFGVIAAAAPQFRSDYAGQSAFVHGTQA</sequence>
<evidence type="ECO:0008006" key="3">
    <source>
        <dbReference type="Google" id="ProtNLM"/>
    </source>
</evidence>
<gene>
    <name evidence="1" type="ORF">EAH82_01835</name>
</gene>
<evidence type="ECO:0000313" key="2">
    <source>
        <dbReference type="Proteomes" id="UP000319212"/>
    </source>
</evidence>